<sequence length="57" mass="6666">MLRLNGSTMTVRIFLLLFFAESDGLVGRLDSGEHFCWRHRCFLLLCRWRTSSRAFAA</sequence>
<name>A0AAD4BU96_BOLED</name>
<proteinExistence type="predicted"/>
<reference evidence="2" key="1">
    <citation type="submission" date="2019-10" db="EMBL/GenBank/DDBJ databases">
        <authorList>
            <consortium name="DOE Joint Genome Institute"/>
            <person name="Kuo A."/>
            <person name="Miyauchi S."/>
            <person name="Kiss E."/>
            <person name="Drula E."/>
            <person name="Kohler A."/>
            <person name="Sanchez-Garcia M."/>
            <person name="Andreopoulos B."/>
            <person name="Barry K.W."/>
            <person name="Bonito G."/>
            <person name="Buee M."/>
            <person name="Carver A."/>
            <person name="Chen C."/>
            <person name="Cichocki N."/>
            <person name="Clum A."/>
            <person name="Culley D."/>
            <person name="Crous P.W."/>
            <person name="Fauchery L."/>
            <person name="Girlanda M."/>
            <person name="Hayes R."/>
            <person name="Keri Z."/>
            <person name="LaButti K."/>
            <person name="Lipzen A."/>
            <person name="Lombard V."/>
            <person name="Magnuson J."/>
            <person name="Maillard F."/>
            <person name="Morin E."/>
            <person name="Murat C."/>
            <person name="Nolan M."/>
            <person name="Ohm R."/>
            <person name="Pangilinan J."/>
            <person name="Pereira M."/>
            <person name="Perotto S."/>
            <person name="Peter M."/>
            <person name="Riley R."/>
            <person name="Sitrit Y."/>
            <person name="Stielow B."/>
            <person name="Szollosi G."/>
            <person name="Zifcakova L."/>
            <person name="Stursova M."/>
            <person name="Spatafora J.W."/>
            <person name="Tedersoo L."/>
            <person name="Vaario L.-M."/>
            <person name="Yamada A."/>
            <person name="Yan M."/>
            <person name="Wang P."/>
            <person name="Xu J."/>
            <person name="Bruns T."/>
            <person name="Baldrian P."/>
            <person name="Vilgalys R."/>
            <person name="Henrissat B."/>
            <person name="Grigoriev I.V."/>
            <person name="Hibbett D."/>
            <person name="Nagy L.G."/>
            <person name="Martin F.M."/>
        </authorList>
    </citation>
    <scope>NUCLEOTIDE SEQUENCE</scope>
    <source>
        <strain evidence="2">BED1</strain>
    </source>
</reference>
<comment type="caution">
    <text evidence="2">The sequence shown here is derived from an EMBL/GenBank/DDBJ whole genome shotgun (WGS) entry which is preliminary data.</text>
</comment>
<dbReference type="Proteomes" id="UP001194468">
    <property type="component" value="Unassembled WGS sequence"/>
</dbReference>
<protein>
    <recommendedName>
        <fullName evidence="4">Secreted protein</fullName>
    </recommendedName>
</protein>
<feature type="non-terminal residue" evidence="2">
    <location>
        <position position="1"/>
    </location>
</feature>
<dbReference type="EMBL" id="WHUW01000013">
    <property type="protein sequence ID" value="KAF8439847.1"/>
    <property type="molecule type" value="Genomic_DNA"/>
</dbReference>
<dbReference type="AlphaFoldDB" id="A0AAD4BU96"/>
<keyword evidence="1" id="KW-0732">Signal</keyword>
<organism evidence="2 3">
    <name type="scientific">Boletus edulis BED1</name>
    <dbReference type="NCBI Taxonomy" id="1328754"/>
    <lineage>
        <taxon>Eukaryota</taxon>
        <taxon>Fungi</taxon>
        <taxon>Dikarya</taxon>
        <taxon>Basidiomycota</taxon>
        <taxon>Agaricomycotina</taxon>
        <taxon>Agaricomycetes</taxon>
        <taxon>Agaricomycetidae</taxon>
        <taxon>Boletales</taxon>
        <taxon>Boletineae</taxon>
        <taxon>Boletaceae</taxon>
        <taxon>Boletoideae</taxon>
        <taxon>Boletus</taxon>
    </lineage>
</organism>
<feature type="chain" id="PRO_5042174112" description="Secreted protein" evidence="1">
    <location>
        <begin position="25"/>
        <end position="57"/>
    </location>
</feature>
<evidence type="ECO:0000256" key="1">
    <source>
        <dbReference type="SAM" id="SignalP"/>
    </source>
</evidence>
<gene>
    <name evidence="2" type="ORF">L210DRAFT_3540581</name>
</gene>
<evidence type="ECO:0000313" key="3">
    <source>
        <dbReference type="Proteomes" id="UP001194468"/>
    </source>
</evidence>
<reference evidence="2" key="2">
    <citation type="journal article" date="2020" name="Nat. Commun.">
        <title>Large-scale genome sequencing of mycorrhizal fungi provides insights into the early evolution of symbiotic traits.</title>
        <authorList>
            <person name="Miyauchi S."/>
            <person name="Kiss E."/>
            <person name="Kuo A."/>
            <person name="Drula E."/>
            <person name="Kohler A."/>
            <person name="Sanchez-Garcia M."/>
            <person name="Morin E."/>
            <person name="Andreopoulos B."/>
            <person name="Barry K.W."/>
            <person name="Bonito G."/>
            <person name="Buee M."/>
            <person name="Carver A."/>
            <person name="Chen C."/>
            <person name="Cichocki N."/>
            <person name="Clum A."/>
            <person name="Culley D."/>
            <person name="Crous P.W."/>
            <person name="Fauchery L."/>
            <person name="Girlanda M."/>
            <person name="Hayes R.D."/>
            <person name="Keri Z."/>
            <person name="LaButti K."/>
            <person name="Lipzen A."/>
            <person name="Lombard V."/>
            <person name="Magnuson J."/>
            <person name="Maillard F."/>
            <person name="Murat C."/>
            <person name="Nolan M."/>
            <person name="Ohm R.A."/>
            <person name="Pangilinan J."/>
            <person name="Pereira M.F."/>
            <person name="Perotto S."/>
            <person name="Peter M."/>
            <person name="Pfister S."/>
            <person name="Riley R."/>
            <person name="Sitrit Y."/>
            <person name="Stielow J.B."/>
            <person name="Szollosi G."/>
            <person name="Zifcakova L."/>
            <person name="Stursova M."/>
            <person name="Spatafora J.W."/>
            <person name="Tedersoo L."/>
            <person name="Vaario L.M."/>
            <person name="Yamada A."/>
            <person name="Yan M."/>
            <person name="Wang P."/>
            <person name="Xu J."/>
            <person name="Bruns T."/>
            <person name="Baldrian P."/>
            <person name="Vilgalys R."/>
            <person name="Dunand C."/>
            <person name="Henrissat B."/>
            <person name="Grigoriev I.V."/>
            <person name="Hibbett D."/>
            <person name="Nagy L.G."/>
            <person name="Martin F.M."/>
        </authorList>
    </citation>
    <scope>NUCLEOTIDE SEQUENCE</scope>
    <source>
        <strain evidence="2">BED1</strain>
    </source>
</reference>
<feature type="signal peptide" evidence="1">
    <location>
        <begin position="1"/>
        <end position="24"/>
    </location>
</feature>
<keyword evidence="3" id="KW-1185">Reference proteome</keyword>
<evidence type="ECO:0000313" key="2">
    <source>
        <dbReference type="EMBL" id="KAF8439847.1"/>
    </source>
</evidence>
<accession>A0AAD4BU96</accession>
<evidence type="ECO:0008006" key="4">
    <source>
        <dbReference type="Google" id="ProtNLM"/>
    </source>
</evidence>